<feature type="domain" description="Ig-like" evidence="5">
    <location>
        <begin position="140"/>
        <end position="229"/>
    </location>
</feature>
<gene>
    <name evidence="6" type="ORF">KIL84_007839</name>
</gene>
<keyword evidence="3" id="KW-1133">Transmembrane helix</keyword>
<keyword evidence="3" id="KW-0472">Membrane</keyword>
<evidence type="ECO:0000256" key="3">
    <source>
        <dbReference type="SAM" id="Phobius"/>
    </source>
</evidence>
<accession>A0A9D3X2M4</accession>
<feature type="domain" description="Ig-like" evidence="5">
    <location>
        <begin position="233"/>
        <end position="329"/>
    </location>
</feature>
<comment type="caution">
    <text evidence="6">The sequence shown here is derived from an EMBL/GenBank/DDBJ whole genome shotgun (WGS) entry which is preliminary data.</text>
</comment>
<feature type="region of interest" description="Disordered" evidence="2">
    <location>
        <begin position="782"/>
        <end position="805"/>
    </location>
</feature>
<keyword evidence="4" id="KW-0732">Signal</keyword>
<proteinExistence type="predicted"/>
<dbReference type="Pfam" id="PF07654">
    <property type="entry name" value="C1-set"/>
    <property type="match status" value="3"/>
</dbReference>
<sequence>MATLWGRRAGTMGLGGLLIPLLVLGVADSQLVLSMGPSPVRAALGSDVQLPCTFTVRERFEITKFYLAWSLGGHRVAEYVREQKIYQQGSELFPEELSRGNCSLLLHQVAVRDGGRYTSTVIYTPDKEEKQLELQVTAAPRLSVPRKAGVLNAASSFPCHVWGFYPGDVTVTWLRDGQVLTDATRSAPQRNSDGTFNLTLTYTFTPNLSDSSSIFSCHVSHVALAQPLREEFPLVIGAAPRISVPRRSAVRNAETFFPCHVWGFYPGDVTVTWLRDGQVLTDATRSAPQRNPDGTFNLTAIYMFTPTTSDSGSIFSCRVSHPALAQPLREEFPLDVTGMHGSTTVLTAVLGILGTLAAVTTALATYFWCRWKGRCATTSTDGKAPYSVSEVLGPVQCLLGHEVTLSYALGGKFPKDTAVTWEWIHGEDKTVIGTDGVSEAGEGPEHQPLLHPQPPGWKATQERSGTCLTASLSFTPTVQDDGARVRCSFHHEARGIREQRESGEIRPWTGAFLVSTDPSPVTGLLGSDVLLTCSFPAAPHGAGQGDGQLRVTWHFQGQTLLELDGIAVTTRKGAELFAPELPRGNASLLLPRVTPADQGPYRCSVRYGGRRGEGSVRLQLAALPRVEVPSPVVQRDEDSALVCCVRGFYPQHIAVSWLRDGQELNASFVSAARRGHRDGTFSLVTVYRLTPTERDLGALFSCRARHPLLNQSRRADFRIAFRGPEEERGRLEPGLRILLWTLRGALLLAMVLGGWSCYCSARRRGQVREPIWSPRRWRSPWGAARGRGRGTGGAVPAERLEKGIP</sequence>
<feature type="domain" description="Ig-like" evidence="5">
    <location>
        <begin position="20"/>
        <end position="137"/>
    </location>
</feature>
<feature type="transmembrane region" description="Helical" evidence="3">
    <location>
        <begin position="737"/>
        <end position="755"/>
    </location>
</feature>
<dbReference type="Gene3D" id="2.60.40.10">
    <property type="entry name" value="Immunoglobulins"/>
    <property type="match status" value="6"/>
</dbReference>
<evidence type="ECO:0000313" key="6">
    <source>
        <dbReference type="EMBL" id="KAH1172221.1"/>
    </source>
</evidence>
<feature type="domain" description="Ig-like" evidence="5">
    <location>
        <begin position="507"/>
        <end position="619"/>
    </location>
</feature>
<dbReference type="SUPFAM" id="SSF48726">
    <property type="entry name" value="Immunoglobulin"/>
    <property type="match status" value="6"/>
</dbReference>
<dbReference type="InterPro" id="IPR050380">
    <property type="entry name" value="Immune_Resp_Modulators"/>
</dbReference>
<organism evidence="6 7">
    <name type="scientific">Mauremys mutica</name>
    <name type="common">yellowpond turtle</name>
    <dbReference type="NCBI Taxonomy" id="74926"/>
    <lineage>
        <taxon>Eukaryota</taxon>
        <taxon>Metazoa</taxon>
        <taxon>Chordata</taxon>
        <taxon>Craniata</taxon>
        <taxon>Vertebrata</taxon>
        <taxon>Euteleostomi</taxon>
        <taxon>Archelosauria</taxon>
        <taxon>Testudinata</taxon>
        <taxon>Testudines</taxon>
        <taxon>Cryptodira</taxon>
        <taxon>Durocryptodira</taxon>
        <taxon>Testudinoidea</taxon>
        <taxon>Geoemydidae</taxon>
        <taxon>Geoemydinae</taxon>
        <taxon>Mauremys</taxon>
    </lineage>
</organism>
<dbReference type="CDD" id="cd00098">
    <property type="entry name" value="IgC1"/>
    <property type="match status" value="3"/>
</dbReference>
<evidence type="ECO:0000313" key="7">
    <source>
        <dbReference type="Proteomes" id="UP000827986"/>
    </source>
</evidence>
<evidence type="ECO:0000256" key="4">
    <source>
        <dbReference type="SAM" id="SignalP"/>
    </source>
</evidence>
<feature type="domain" description="Ig-like" evidence="5">
    <location>
        <begin position="624"/>
        <end position="720"/>
    </location>
</feature>
<evidence type="ECO:0000256" key="2">
    <source>
        <dbReference type="SAM" id="MobiDB-lite"/>
    </source>
</evidence>
<evidence type="ECO:0000259" key="5">
    <source>
        <dbReference type="PROSITE" id="PS50835"/>
    </source>
</evidence>
<keyword evidence="1" id="KW-0393">Immunoglobulin domain</keyword>
<dbReference type="InterPro" id="IPR003006">
    <property type="entry name" value="Ig/MHC_CS"/>
</dbReference>
<dbReference type="InterPro" id="IPR003597">
    <property type="entry name" value="Ig_C1-set"/>
</dbReference>
<keyword evidence="3" id="KW-0812">Transmembrane</keyword>
<reference evidence="6" key="1">
    <citation type="submission" date="2021-09" db="EMBL/GenBank/DDBJ databases">
        <title>The genome of Mauremys mutica provides insights into the evolution of semi-aquatic lifestyle.</title>
        <authorList>
            <person name="Gong S."/>
            <person name="Gao Y."/>
        </authorList>
    </citation>
    <scope>NUCLEOTIDE SEQUENCE</scope>
    <source>
        <strain evidence="6">MM-2020</strain>
        <tissue evidence="6">Muscle</tissue>
    </source>
</reference>
<name>A0A9D3X2M4_9SAUR</name>
<evidence type="ECO:0000256" key="1">
    <source>
        <dbReference type="ARBA" id="ARBA00023319"/>
    </source>
</evidence>
<dbReference type="PROSITE" id="PS00290">
    <property type="entry name" value="IG_MHC"/>
    <property type="match status" value="2"/>
</dbReference>
<keyword evidence="7" id="KW-1185">Reference proteome</keyword>
<dbReference type="Proteomes" id="UP000827986">
    <property type="component" value="Unassembled WGS sequence"/>
</dbReference>
<dbReference type="InterPro" id="IPR007110">
    <property type="entry name" value="Ig-like_dom"/>
</dbReference>
<dbReference type="PANTHER" id="PTHR23411">
    <property type="entry name" value="TAPASIN"/>
    <property type="match status" value="1"/>
</dbReference>
<dbReference type="EMBL" id="JAHDVG010000483">
    <property type="protein sequence ID" value="KAH1172221.1"/>
    <property type="molecule type" value="Genomic_DNA"/>
</dbReference>
<dbReference type="InterPro" id="IPR013106">
    <property type="entry name" value="Ig_V-set"/>
</dbReference>
<feature type="region of interest" description="Disordered" evidence="2">
    <location>
        <begin position="439"/>
        <end position="461"/>
    </location>
</feature>
<dbReference type="SMART" id="SM00409">
    <property type="entry name" value="IG"/>
    <property type="match status" value="4"/>
</dbReference>
<feature type="signal peptide" evidence="4">
    <location>
        <begin position="1"/>
        <end position="29"/>
    </location>
</feature>
<protein>
    <recommendedName>
        <fullName evidence="5">Ig-like domain-containing protein</fullName>
    </recommendedName>
</protein>
<dbReference type="SMART" id="SM00407">
    <property type="entry name" value="IGc1"/>
    <property type="match status" value="3"/>
</dbReference>
<dbReference type="InterPro" id="IPR036179">
    <property type="entry name" value="Ig-like_dom_sf"/>
</dbReference>
<dbReference type="AlphaFoldDB" id="A0A9D3X2M4"/>
<dbReference type="InterPro" id="IPR013783">
    <property type="entry name" value="Ig-like_fold"/>
</dbReference>
<dbReference type="PROSITE" id="PS50835">
    <property type="entry name" value="IG_LIKE"/>
    <property type="match status" value="5"/>
</dbReference>
<feature type="chain" id="PRO_5038340045" description="Ig-like domain-containing protein" evidence="4">
    <location>
        <begin position="30"/>
        <end position="805"/>
    </location>
</feature>
<dbReference type="Pfam" id="PF07686">
    <property type="entry name" value="V-set"/>
    <property type="match status" value="2"/>
</dbReference>
<dbReference type="InterPro" id="IPR003599">
    <property type="entry name" value="Ig_sub"/>
</dbReference>